<dbReference type="PROSITE" id="PS00061">
    <property type="entry name" value="ADH_SHORT"/>
    <property type="match status" value="1"/>
</dbReference>
<evidence type="ECO:0000313" key="5">
    <source>
        <dbReference type="Proteomes" id="UP000269198"/>
    </source>
</evidence>
<dbReference type="InterPro" id="IPR002347">
    <property type="entry name" value="SDR_fam"/>
</dbReference>
<keyword evidence="2" id="KW-0560">Oxidoreductase</keyword>
<dbReference type="PRINTS" id="PR00081">
    <property type="entry name" value="GDHRDH"/>
</dbReference>
<dbReference type="Proteomes" id="UP000269198">
    <property type="component" value="Unassembled WGS sequence"/>
</dbReference>
<proteinExistence type="inferred from homology"/>
<dbReference type="SUPFAM" id="SSF51735">
    <property type="entry name" value="NAD(P)-binding Rossmann-fold domains"/>
    <property type="match status" value="1"/>
</dbReference>
<dbReference type="AlphaFoldDB" id="A0A3N0EHW3"/>
<reference evidence="4 5" key="1">
    <citation type="submission" date="2018-11" db="EMBL/GenBank/DDBJ databases">
        <title>The genome draft of YIM 96095.</title>
        <authorList>
            <person name="Tang S.-K."/>
            <person name="Chunyu W.-X."/>
            <person name="Feng Y.-Z."/>
        </authorList>
    </citation>
    <scope>NUCLEOTIDE SEQUENCE [LARGE SCALE GENOMIC DNA]</scope>
    <source>
        <strain evidence="4 5">YIM 96095</strain>
    </source>
</reference>
<comment type="caution">
    <text evidence="4">The sequence shown here is derived from an EMBL/GenBank/DDBJ whole genome shotgun (WGS) entry which is preliminary data.</text>
</comment>
<evidence type="ECO:0000313" key="4">
    <source>
        <dbReference type="EMBL" id="RNL87476.1"/>
    </source>
</evidence>
<dbReference type="InterPro" id="IPR057326">
    <property type="entry name" value="KR_dom"/>
</dbReference>
<gene>
    <name evidence="4" type="ORF">EFW17_01285</name>
</gene>
<feature type="domain" description="Ketoreductase" evidence="3">
    <location>
        <begin position="20"/>
        <end position="196"/>
    </location>
</feature>
<comment type="similarity">
    <text evidence="1">Belongs to the short-chain dehydrogenases/reductases (SDR) family.</text>
</comment>
<dbReference type="PANTHER" id="PTHR43669">
    <property type="entry name" value="5-KETO-D-GLUCONATE 5-REDUCTASE"/>
    <property type="match status" value="1"/>
</dbReference>
<name>A0A3N0EHW3_9ACTN</name>
<dbReference type="OrthoDB" id="4380821at2"/>
<accession>A0A3N0EHW3</accession>
<dbReference type="RefSeq" id="WP_123199341.1">
    <property type="nucleotide sequence ID" value="NZ_RJMB01000001.1"/>
</dbReference>
<dbReference type="CDD" id="cd05233">
    <property type="entry name" value="SDR_c"/>
    <property type="match status" value="1"/>
</dbReference>
<dbReference type="PANTHER" id="PTHR43669:SF3">
    <property type="entry name" value="ALCOHOL DEHYDROGENASE, PUTATIVE (AFU_ORTHOLOGUE AFUA_3G03445)-RELATED"/>
    <property type="match status" value="1"/>
</dbReference>
<organism evidence="4 5">
    <name type="scientific">Halostreptopolyspora alba</name>
    <dbReference type="NCBI Taxonomy" id="2487137"/>
    <lineage>
        <taxon>Bacteria</taxon>
        <taxon>Bacillati</taxon>
        <taxon>Actinomycetota</taxon>
        <taxon>Actinomycetes</taxon>
        <taxon>Streptosporangiales</taxon>
        <taxon>Nocardiopsidaceae</taxon>
        <taxon>Halostreptopolyspora</taxon>
    </lineage>
</organism>
<dbReference type="EMBL" id="RJMB01000001">
    <property type="protein sequence ID" value="RNL87476.1"/>
    <property type="molecule type" value="Genomic_DNA"/>
</dbReference>
<dbReference type="SMART" id="SM00822">
    <property type="entry name" value="PKS_KR"/>
    <property type="match status" value="1"/>
</dbReference>
<dbReference type="Gene3D" id="3.40.50.720">
    <property type="entry name" value="NAD(P)-binding Rossmann-like Domain"/>
    <property type="match status" value="1"/>
</dbReference>
<dbReference type="Pfam" id="PF13561">
    <property type="entry name" value="adh_short_C2"/>
    <property type="match status" value="1"/>
</dbReference>
<protein>
    <submittedName>
        <fullName evidence="4">SDR family oxidoreductase</fullName>
    </submittedName>
</protein>
<sequence length="266" mass="27112">MTEPARTVAGEETDTRFGGRTAIVTGASEGIGFAVAEGLALGGANVVLVARRDDVLAEAAEKLGSNASYVSGDVADEATAERAVAHAVDTYGGLDLLVCNAGTLIPGGVSEQPMEQVDQTIAVNLRGAVAFMRHAAPAMGRQERAAAVFVSSATGRQPMAGMGAYGATKAALNYLVPTWATELAPSGIRVNAVSPGGTYTPALRAATAAVPELEQATIATNLIKRIATPEEVAGPVLTLLDENVSGYVTGAIWDIDGGYQRDRGGA</sequence>
<dbReference type="GO" id="GO:0016491">
    <property type="term" value="F:oxidoreductase activity"/>
    <property type="evidence" value="ECO:0007669"/>
    <property type="project" value="UniProtKB-KW"/>
</dbReference>
<dbReference type="InterPro" id="IPR036291">
    <property type="entry name" value="NAD(P)-bd_dom_sf"/>
</dbReference>
<evidence type="ECO:0000256" key="2">
    <source>
        <dbReference type="ARBA" id="ARBA00023002"/>
    </source>
</evidence>
<evidence type="ECO:0000259" key="3">
    <source>
        <dbReference type="SMART" id="SM00822"/>
    </source>
</evidence>
<evidence type="ECO:0000256" key="1">
    <source>
        <dbReference type="ARBA" id="ARBA00006484"/>
    </source>
</evidence>
<dbReference type="FunFam" id="3.40.50.720:FF:000084">
    <property type="entry name" value="Short-chain dehydrogenase reductase"/>
    <property type="match status" value="1"/>
</dbReference>
<keyword evidence="5" id="KW-1185">Reference proteome</keyword>
<dbReference type="InterPro" id="IPR020904">
    <property type="entry name" value="Sc_DH/Rdtase_CS"/>
</dbReference>